<dbReference type="EMBL" id="BAABDL010000139">
    <property type="protein sequence ID" value="GAA4079359.1"/>
    <property type="molecule type" value="Genomic_DNA"/>
</dbReference>
<feature type="domain" description="HRDC" evidence="2">
    <location>
        <begin position="265"/>
        <end position="338"/>
    </location>
</feature>
<evidence type="ECO:0000259" key="2">
    <source>
        <dbReference type="PROSITE" id="PS50967"/>
    </source>
</evidence>
<evidence type="ECO:0000259" key="1">
    <source>
        <dbReference type="PROSITE" id="PS50965"/>
    </source>
</evidence>
<evidence type="ECO:0000313" key="3">
    <source>
        <dbReference type="EMBL" id="GAA4079359.1"/>
    </source>
</evidence>
<dbReference type="RefSeq" id="WP_344913690.1">
    <property type="nucleotide sequence ID" value="NZ_BAABDL010000139.1"/>
</dbReference>
<dbReference type="Pfam" id="PF00570">
    <property type="entry name" value="HRDC"/>
    <property type="match status" value="1"/>
</dbReference>
<dbReference type="InterPro" id="IPR002121">
    <property type="entry name" value="HRDC_dom"/>
</dbReference>
<organism evidence="3 4">
    <name type="scientific">Amphibacillus indicireducens</name>
    <dbReference type="NCBI Taxonomy" id="1076330"/>
    <lineage>
        <taxon>Bacteria</taxon>
        <taxon>Bacillati</taxon>
        <taxon>Bacillota</taxon>
        <taxon>Bacilli</taxon>
        <taxon>Bacillales</taxon>
        <taxon>Bacillaceae</taxon>
        <taxon>Amphibacillus</taxon>
    </lineage>
</organism>
<proteinExistence type="predicted"/>
<dbReference type="Proteomes" id="UP001501734">
    <property type="component" value="Unassembled WGS sequence"/>
</dbReference>
<evidence type="ECO:0008006" key="5">
    <source>
        <dbReference type="Google" id="ProtNLM"/>
    </source>
</evidence>
<reference evidence="4" key="1">
    <citation type="journal article" date="2019" name="Int. J. Syst. Evol. Microbiol.">
        <title>The Global Catalogue of Microorganisms (GCM) 10K type strain sequencing project: providing services to taxonomists for standard genome sequencing and annotation.</title>
        <authorList>
            <consortium name="The Broad Institute Genomics Platform"/>
            <consortium name="The Broad Institute Genome Sequencing Center for Infectious Disease"/>
            <person name="Wu L."/>
            <person name="Ma J."/>
        </authorList>
    </citation>
    <scope>NUCLEOTIDE SEQUENCE [LARGE SCALE GENOMIC DNA]</scope>
    <source>
        <strain evidence="4">JCM 17250</strain>
    </source>
</reference>
<dbReference type="InterPro" id="IPR011528">
    <property type="entry name" value="NERD"/>
</dbReference>
<gene>
    <name evidence="3" type="ORF">GCM10022410_24470</name>
</gene>
<protein>
    <recommendedName>
        <fullName evidence="5">HRDC domain-containing protein</fullName>
    </recommendedName>
</protein>
<dbReference type="Gene3D" id="1.10.150.80">
    <property type="entry name" value="HRDC domain"/>
    <property type="match status" value="1"/>
</dbReference>
<dbReference type="PROSITE" id="PS50967">
    <property type="entry name" value="HRDC"/>
    <property type="match status" value="1"/>
</dbReference>
<dbReference type="Pfam" id="PF08378">
    <property type="entry name" value="NERD"/>
    <property type="match status" value="1"/>
</dbReference>
<dbReference type="PROSITE" id="PS50965">
    <property type="entry name" value="NERD"/>
    <property type="match status" value="1"/>
</dbReference>
<evidence type="ECO:0000313" key="4">
    <source>
        <dbReference type="Proteomes" id="UP001501734"/>
    </source>
</evidence>
<dbReference type="InterPro" id="IPR044876">
    <property type="entry name" value="HRDC_dom_sf"/>
</dbReference>
<dbReference type="SUPFAM" id="SSF47819">
    <property type="entry name" value="HRDC-like"/>
    <property type="match status" value="1"/>
</dbReference>
<feature type="domain" description="NERD" evidence="1">
    <location>
        <begin position="61"/>
        <end position="180"/>
    </location>
</feature>
<comment type="caution">
    <text evidence="3">The sequence shown here is derived from an EMBL/GenBank/DDBJ whole genome shotgun (WGS) entry which is preliminary data.</text>
</comment>
<dbReference type="InterPro" id="IPR010997">
    <property type="entry name" value="HRDC-like_sf"/>
</dbReference>
<keyword evidence="4" id="KW-1185">Reference proteome</keyword>
<name>A0ABP7W2Z7_9BACI</name>
<sequence>MSFFKNAFNILTERRDIKEPIVFKGIDESNLMIDHLTQLSTSKDTTIDLKKVNEHLKLFSIGHSGEKSVMFELQHSMIPSIILHDLYLEVGEYTAQLDFVVITHKFILVIEVKKLVGDIELTEREEFIRVIRRNNRIVRKEGMYSPVNQAERHVATLEKLLKDKGLIKRCPVYYVVTFANPKTIIDISKKASKQLKSSIIRHDQIKSFLAEKLTQESPVYMLDHKLHQIAEVLKENAQEKQINLESYYIEVKENPKDKIIITEEKLSDDELREKLTKYRLEKSRALEIKPFYIFTNKTLDGLITERPKTIEMLLKVEGIGPKKAKDYGEEILAIINQN</sequence>
<accession>A0ABP7W2Z7</accession>